<dbReference type="InterPro" id="IPR058647">
    <property type="entry name" value="BSH_CzcB-like"/>
</dbReference>
<dbReference type="PANTHER" id="PTHR30469">
    <property type="entry name" value="MULTIDRUG RESISTANCE PROTEIN MDTA"/>
    <property type="match status" value="1"/>
</dbReference>
<sequence>MGMNVESGIQTDYAAYDYDDGQARRRRRIIVGGVIVAVIVAVVAGVMIFGGKKAAPPAPPAPGVTVIIPGRTDVAATITSTGTLFAKREMPVGIAGEGGMVQAVLVEPGTWVAAGQTLAVIERSVQAQQANSLAASVRVARADAELAQAELDRAKALVARGFISKADIDRRTATRDAAVARVAVAQAQLGEQRAQIGRLSIRSPAAGLVLTRAVEPGQVVNSSNGALFRVAKGGEMEIRAQLVERDLARLKVGDTAQVTPIGTRKTFTGTIWQLSPVIDPQTRQGVARIQLAYDPALRPGGFATATITSGRVTAPRLPESAVQSDDKGSFVYSVGKDGKVIRHDVKVGDISDAGVVILSGLRGDEKVVLSAGAFLNPGDKVTPQLAKPDALAR</sequence>
<dbReference type="GO" id="GO:0015562">
    <property type="term" value="F:efflux transmembrane transporter activity"/>
    <property type="evidence" value="ECO:0007669"/>
    <property type="project" value="TreeGrafter"/>
</dbReference>
<dbReference type="Pfam" id="PF25989">
    <property type="entry name" value="YknX_C"/>
    <property type="match status" value="1"/>
</dbReference>
<dbReference type="SUPFAM" id="SSF111369">
    <property type="entry name" value="HlyD-like secretion proteins"/>
    <property type="match status" value="1"/>
</dbReference>
<dbReference type="Gene3D" id="2.40.30.170">
    <property type="match status" value="1"/>
</dbReference>
<dbReference type="OrthoDB" id="7422354at2"/>
<evidence type="ECO:0000313" key="7">
    <source>
        <dbReference type="Proteomes" id="UP000189818"/>
    </source>
</evidence>
<dbReference type="PANTHER" id="PTHR30469:SF15">
    <property type="entry name" value="HLYD FAMILY OF SECRETION PROTEINS"/>
    <property type="match status" value="1"/>
</dbReference>
<dbReference type="Gene3D" id="2.40.50.100">
    <property type="match status" value="1"/>
</dbReference>
<evidence type="ECO:0000259" key="4">
    <source>
        <dbReference type="Pfam" id="PF25973"/>
    </source>
</evidence>
<protein>
    <submittedName>
        <fullName evidence="6">RND family efflux transporter, MFP subunit</fullName>
    </submittedName>
</protein>
<feature type="domain" description="YknX-like C-terminal permuted SH3-like" evidence="5">
    <location>
        <begin position="316"/>
        <end position="382"/>
    </location>
</feature>
<gene>
    <name evidence="6" type="ORF">SAMN06295920_101132</name>
</gene>
<comment type="similarity">
    <text evidence="1">Belongs to the membrane fusion protein (MFP) (TC 8.A.1) family.</text>
</comment>
<dbReference type="AlphaFoldDB" id="A0A1T4ZRT3"/>
<evidence type="ECO:0000259" key="3">
    <source>
        <dbReference type="Pfam" id="PF25954"/>
    </source>
</evidence>
<dbReference type="InterPro" id="IPR006143">
    <property type="entry name" value="RND_pump_MFP"/>
</dbReference>
<dbReference type="STRING" id="439228.SAMN06295920_101132"/>
<feature type="domain" description="CzcB-like barrel-sandwich hybrid" evidence="4">
    <location>
        <begin position="98"/>
        <end position="231"/>
    </location>
</feature>
<keyword evidence="2" id="KW-0472">Membrane</keyword>
<feature type="domain" description="CusB-like beta-barrel" evidence="3">
    <location>
        <begin position="239"/>
        <end position="309"/>
    </location>
</feature>
<accession>A0A1T4ZRT3</accession>
<evidence type="ECO:0000313" key="6">
    <source>
        <dbReference type="EMBL" id="SKB25452.1"/>
    </source>
</evidence>
<dbReference type="Gene3D" id="2.40.420.20">
    <property type="match status" value="1"/>
</dbReference>
<feature type="transmembrane region" description="Helical" evidence="2">
    <location>
        <begin position="29"/>
        <end position="50"/>
    </location>
</feature>
<organism evidence="6 7">
    <name type="scientific">Rhizorhabdus histidinilytica</name>
    <dbReference type="NCBI Taxonomy" id="439228"/>
    <lineage>
        <taxon>Bacteria</taxon>
        <taxon>Pseudomonadati</taxon>
        <taxon>Pseudomonadota</taxon>
        <taxon>Alphaproteobacteria</taxon>
        <taxon>Sphingomonadales</taxon>
        <taxon>Sphingomonadaceae</taxon>
        <taxon>Rhizorhabdus</taxon>
    </lineage>
</organism>
<keyword evidence="7" id="KW-1185">Reference proteome</keyword>
<reference evidence="7" key="1">
    <citation type="submission" date="2017-02" db="EMBL/GenBank/DDBJ databases">
        <authorList>
            <person name="Varghese N."/>
            <person name="Submissions S."/>
        </authorList>
    </citation>
    <scope>NUCLEOTIDE SEQUENCE [LARGE SCALE GENOMIC DNA]</scope>
    <source>
        <strain evidence="7">UM2</strain>
    </source>
</reference>
<name>A0A1T4ZRT3_9SPHN</name>
<dbReference type="Proteomes" id="UP000189818">
    <property type="component" value="Unassembled WGS sequence"/>
</dbReference>
<dbReference type="InterPro" id="IPR058792">
    <property type="entry name" value="Beta-barrel_RND_2"/>
</dbReference>
<proteinExistence type="inferred from homology"/>
<dbReference type="Pfam" id="PF25973">
    <property type="entry name" value="BSH_CzcB"/>
    <property type="match status" value="1"/>
</dbReference>
<keyword evidence="2" id="KW-1133">Transmembrane helix</keyword>
<keyword evidence="2" id="KW-0812">Transmembrane</keyword>
<dbReference type="EMBL" id="FUYM01000001">
    <property type="protein sequence ID" value="SKB25452.1"/>
    <property type="molecule type" value="Genomic_DNA"/>
</dbReference>
<dbReference type="NCBIfam" id="TIGR01730">
    <property type="entry name" value="RND_mfp"/>
    <property type="match status" value="1"/>
</dbReference>
<dbReference type="InterPro" id="IPR058637">
    <property type="entry name" value="YknX-like_C"/>
</dbReference>
<evidence type="ECO:0000259" key="5">
    <source>
        <dbReference type="Pfam" id="PF25989"/>
    </source>
</evidence>
<dbReference type="GO" id="GO:1990281">
    <property type="term" value="C:efflux pump complex"/>
    <property type="evidence" value="ECO:0007669"/>
    <property type="project" value="TreeGrafter"/>
</dbReference>
<evidence type="ECO:0000256" key="2">
    <source>
        <dbReference type="SAM" id="Phobius"/>
    </source>
</evidence>
<evidence type="ECO:0000256" key="1">
    <source>
        <dbReference type="ARBA" id="ARBA00009477"/>
    </source>
</evidence>
<dbReference type="Gene3D" id="1.10.287.470">
    <property type="entry name" value="Helix hairpin bin"/>
    <property type="match status" value="1"/>
</dbReference>
<dbReference type="Pfam" id="PF25954">
    <property type="entry name" value="Beta-barrel_RND_2"/>
    <property type="match status" value="1"/>
</dbReference>